<reference evidence="1 2" key="1">
    <citation type="journal article" date="2022" name="Hortic Res">
        <title>A haplotype resolved chromosomal level avocado genome allows analysis of novel avocado genes.</title>
        <authorList>
            <person name="Nath O."/>
            <person name="Fletcher S.J."/>
            <person name="Hayward A."/>
            <person name="Shaw L.M."/>
            <person name="Masouleh A.K."/>
            <person name="Furtado A."/>
            <person name="Henry R.J."/>
            <person name="Mitter N."/>
        </authorList>
    </citation>
    <scope>NUCLEOTIDE SEQUENCE [LARGE SCALE GENOMIC DNA]</scope>
    <source>
        <strain evidence="2">cv. Hass</strain>
    </source>
</reference>
<protein>
    <submittedName>
        <fullName evidence="1">Uncharacterized protein</fullName>
    </submittedName>
</protein>
<dbReference type="Proteomes" id="UP001234297">
    <property type="component" value="Chromosome 9"/>
</dbReference>
<dbReference type="EMBL" id="CM056817">
    <property type="protein sequence ID" value="KAJ8619270.1"/>
    <property type="molecule type" value="Genomic_DNA"/>
</dbReference>
<name>A0ACC2KE78_PERAE</name>
<proteinExistence type="predicted"/>
<accession>A0ACC2KE78</accession>
<comment type="caution">
    <text evidence="1">The sequence shown here is derived from an EMBL/GenBank/DDBJ whole genome shotgun (WGS) entry which is preliminary data.</text>
</comment>
<evidence type="ECO:0000313" key="2">
    <source>
        <dbReference type="Proteomes" id="UP001234297"/>
    </source>
</evidence>
<gene>
    <name evidence="1" type="ORF">MRB53_027799</name>
</gene>
<keyword evidence="2" id="KW-1185">Reference proteome</keyword>
<sequence>MLSSFHMDGVAFMWFKWNTCINPAVTWQALTDALLIRFGPTDYENIDGTLAKLQQGSRSVQTYQTQSGGWMVRSCSDGAPLFRGLETRLDRRHSCINQSLYILQEAMGLARRQKEKL</sequence>
<organism evidence="1 2">
    <name type="scientific">Persea americana</name>
    <name type="common">Avocado</name>
    <dbReference type="NCBI Taxonomy" id="3435"/>
    <lineage>
        <taxon>Eukaryota</taxon>
        <taxon>Viridiplantae</taxon>
        <taxon>Streptophyta</taxon>
        <taxon>Embryophyta</taxon>
        <taxon>Tracheophyta</taxon>
        <taxon>Spermatophyta</taxon>
        <taxon>Magnoliopsida</taxon>
        <taxon>Magnoliidae</taxon>
        <taxon>Laurales</taxon>
        <taxon>Lauraceae</taxon>
        <taxon>Persea</taxon>
    </lineage>
</organism>
<evidence type="ECO:0000313" key="1">
    <source>
        <dbReference type="EMBL" id="KAJ8619270.1"/>
    </source>
</evidence>